<accession>A0A9I9E8Y1</accession>
<protein>
    <submittedName>
        <fullName evidence="1">Uncharacterized protein</fullName>
    </submittedName>
</protein>
<evidence type="ECO:0000313" key="1">
    <source>
        <dbReference type="EnsemblPlants" id="MELO3C030451.2.1"/>
    </source>
</evidence>
<proteinExistence type="predicted"/>
<organism evidence="1">
    <name type="scientific">Cucumis melo</name>
    <name type="common">Muskmelon</name>
    <dbReference type="NCBI Taxonomy" id="3656"/>
    <lineage>
        <taxon>Eukaryota</taxon>
        <taxon>Viridiplantae</taxon>
        <taxon>Streptophyta</taxon>
        <taxon>Embryophyta</taxon>
        <taxon>Tracheophyta</taxon>
        <taxon>Spermatophyta</taxon>
        <taxon>Magnoliopsida</taxon>
        <taxon>eudicotyledons</taxon>
        <taxon>Gunneridae</taxon>
        <taxon>Pentapetalae</taxon>
        <taxon>rosids</taxon>
        <taxon>fabids</taxon>
        <taxon>Cucurbitales</taxon>
        <taxon>Cucurbitaceae</taxon>
        <taxon>Benincaseae</taxon>
        <taxon>Cucumis</taxon>
    </lineage>
</organism>
<sequence>MHAYTLSEYPSIANHIITSKQHKMVIAETKLSSFTLDLLTIQSILASISQYLIYGIPLIECVEKMINYHDECSDSGVNDEICHVSYQIRCEANVA</sequence>
<reference evidence="1" key="1">
    <citation type="submission" date="2023-03" db="UniProtKB">
        <authorList>
            <consortium name="EnsemblPlants"/>
        </authorList>
    </citation>
    <scope>IDENTIFICATION</scope>
</reference>
<name>A0A9I9E8Y1_CUCME</name>
<dbReference type="AlphaFoldDB" id="A0A9I9E8Y1"/>
<dbReference type="Gramene" id="MELO3C030451.2.1">
    <property type="protein sequence ID" value="MELO3C030451.2.1"/>
    <property type="gene ID" value="MELO3C030451.2"/>
</dbReference>
<dbReference type="EnsemblPlants" id="MELO3C030451.2.1">
    <property type="protein sequence ID" value="MELO3C030451.2.1"/>
    <property type="gene ID" value="MELO3C030451.2"/>
</dbReference>